<dbReference type="Proteomes" id="UP000501690">
    <property type="component" value="Linkage Group LG5"/>
</dbReference>
<dbReference type="AlphaFoldDB" id="A0A4D6M0I4"/>
<dbReference type="Gene3D" id="3.10.330.10">
    <property type="match status" value="1"/>
</dbReference>
<feature type="region of interest" description="Disordered" evidence="3">
    <location>
        <begin position="250"/>
        <end position="365"/>
    </location>
</feature>
<dbReference type="PANTHER" id="PTHR12555:SF21">
    <property type="entry name" value="UBIQUITIN FUSION DEGRADATION PROTEIN 1 HOMOLOG"/>
    <property type="match status" value="1"/>
</dbReference>
<dbReference type="InterPro" id="IPR055418">
    <property type="entry name" value="UFD1_N2"/>
</dbReference>
<dbReference type="GO" id="GO:0031593">
    <property type="term" value="F:polyubiquitin modification-dependent protein binding"/>
    <property type="evidence" value="ECO:0007669"/>
    <property type="project" value="TreeGrafter"/>
</dbReference>
<proteinExistence type="inferred from homology"/>
<name>A0A4D6M0I4_VIGUN</name>
<keyword evidence="2" id="KW-0833">Ubl conjugation pathway</keyword>
<dbReference type="Pfam" id="PF24842">
    <property type="entry name" value="UFD1_N2"/>
    <property type="match status" value="1"/>
</dbReference>
<feature type="compositionally biased region" description="Basic and acidic residues" evidence="3">
    <location>
        <begin position="338"/>
        <end position="351"/>
    </location>
</feature>
<sequence length="365" mass="41769">MDHEPIDTQDSEDLNEHQPNNSDAEEPNNWESNEQEPNNWELNQQEPNEPYNWVIEQEPVWHEQEANYNEWDGTFNEVYHCYPLSAIDKSNFENGGKVIMPPSALILLASMDIAYPMLFELRNPSDGKVSHCGVQEFTADLGNIHMPKWMMENMHLEEGDSVEVRSIELSRGTYVKLQPHTKDFFEISNPRVILEISLRDHFCLTSGDTIMIAYNDKQYYIDIVETKPSHAVTIVETDCEVDFAQPLDYEEPEKPMLSATSSVEDSATKSAKMTPFTGTARRLDDKPCTQSVQETSSSTPKEQQTENETKKSNFKTRKPGKLVFGSNVNVPKASTKNKTTEESYKEKEELPKFQAFSGKKYSLMD</sequence>
<organism evidence="6 7">
    <name type="scientific">Vigna unguiculata</name>
    <name type="common">Cowpea</name>
    <dbReference type="NCBI Taxonomy" id="3917"/>
    <lineage>
        <taxon>Eukaryota</taxon>
        <taxon>Viridiplantae</taxon>
        <taxon>Streptophyta</taxon>
        <taxon>Embryophyta</taxon>
        <taxon>Tracheophyta</taxon>
        <taxon>Spermatophyta</taxon>
        <taxon>Magnoliopsida</taxon>
        <taxon>eudicotyledons</taxon>
        <taxon>Gunneridae</taxon>
        <taxon>Pentapetalae</taxon>
        <taxon>rosids</taxon>
        <taxon>fabids</taxon>
        <taxon>Fabales</taxon>
        <taxon>Fabaceae</taxon>
        <taxon>Papilionoideae</taxon>
        <taxon>50 kb inversion clade</taxon>
        <taxon>NPAAA clade</taxon>
        <taxon>indigoferoid/millettioid clade</taxon>
        <taxon>Phaseoleae</taxon>
        <taxon>Vigna</taxon>
    </lineage>
</organism>
<dbReference type="GO" id="GO:0006511">
    <property type="term" value="P:ubiquitin-dependent protein catabolic process"/>
    <property type="evidence" value="ECO:0007669"/>
    <property type="project" value="InterPro"/>
</dbReference>
<feature type="domain" description="Ubiquitin fusion degradation protein UFD1 N-terminal subdomain 2" evidence="5">
    <location>
        <begin position="172"/>
        <end position="246"/>
    </location>
</feature>
<dbReference type="EMBL" id="CP039349">
    <property type="protein sequence ID" value="QCD94769.1"/>
    <property type="molecule type" value="Genomic_DNA"/>
</dbReference>
<dbReference type="InterPro" id="IPR055417">
    <property type="entry name" value="UFD1_N1"/>
</dbReference>
<feature type="compositionally biased region" description="Polar residues" evidence="3">
    <location>
        <begin position="258"/>
        <end position="271"/>
    </location>
</feature>
<dbReference type="GO" id="GO:0036503">
    <property type="term" value="P:ERAD pathway"/>
    <property type="evidence" value="ECO:0007669"/>
    <property type="project" value="TreeGrafter"/>
</dbReference>
<feature type="domain" description="Ubiquitin fusion degradation protein UFD1 N-terminal subdomain 1" evidence="4">
    <location>
        <begin position="75"/>
        <end position="169"/>
    </location>
</feature>
<protein>
    <submittedName>
        <fullName evidence="6">Ubiquitin fusion degradation protein 1</fullName>
    </submittedName>
</protein>
<accession>A0A4D6M0I4</accession>
<dbReference type="Pfam" id="PF03152">
    <property type="entry name" value="UFD1_N1"/>
    <property type="match status" value="1"/>
</dbReference>
<dbReference type="GO" id="GO:0034098">
    <property type="term" value="C:VCP-NPL4-UFD1 AAA ATPase complex"/>
    <property type="evidence" value="ECO:0007669"/>
    <property type="project" value="TreeGrafter"/>
</dbReference>
<evidence type="ECO:0000259" key="4">
    <source>
        <dbReference type="Pfam" id="PF03152"/>
    </source>
</evidence>
<keyword evidence="7" id="KW-1185">Reference proteome</keyword>
<dbReference type="InterPro" id="IPR042299">
    <property type="entry name" value="Ufd1-like_Nn"/>
</dbReference>
<evidence type="ECO:0000256" key="2">
    <source>
        <dbReference type="ARBA" id="ARBA00022786"/>
    </source>
</evidence>
<evidence type="ECO:0000256" key="1">
    <source>
        <dbReference type="ARBA" id="ARBA00006043"/>
    </source>
</evidence>
<dbReference type="Gene3D" id="2.40.40.50">
    <property type="entry name" value="Ubiquitin fusion degradation protein UFD1, N-terminal domain"/>
    <property type="match status" value="1"/>
</dbReference>
<feature type="region of interest" description="Disordered" evidence="3">
    <location>
        <begin position="1"/>
        <end position="45"/>
    </location>
</feature>
<evidence type="ECO:0000313" key="6">
    <source>
        <dbReference type="EMBL" id="QCD94769.1"/>
    </source>
</evidence>
<reference evidence="6 7" key="1">
    <citation type="submission" date="2019-04" db="EMBL/GenBank/DDBJ databases">
        <title>An improved genome assembly and genetic linkage map for asparagus bean, Vigna unguiculata ssp. sesquipedialis.</title>
        <authorList>
            <person name="Xia Q."/>
            <person name="Zhang R."/>
            <person name="Dong Y."/>
        </authorList>
    </citation>
    <scope>NUCLEOTIDE SEQUENCE [LARGE SCALE GENOMIC DNA]</scope>
    <source>
        <tissue evidence="6">Leaf</tissue>
    </source>
</reference>
<evidence type="ECO:0000256" key="3">
    <source>
        <dbReference type="SAM" id="MobiDB-lite"/>
    </source>
</evidence>
<evidence type="ECO:0000259" key="5">
    <source>
        <dbReference type="Pfam" id="PF24842"/>
    </source>
</evidence>
<dbReference type="InterPro" id="IPR004854">
    <property type="entry name" value="Ufd1-like"/>
</dbReference>
<feature type="compositionally biased region" description="Polar residues" evidence="3">
    <location>
        <begin position="29"/>
        <end position="45"/>
    </location>
</feature>
<gene>
    <name evidence="6" type="ORF">DEO72_LG5g2856</name>
</gene>
<evidence type="ECO:0000313" key="7">
    <source>
        <dbReference type="Proteomes" id="UP000501690"/>
    </source>
</evidence>
<dbReference type="PANTHER" id="PTHR12555">
    <property type="entry name" value="UBIQUITIN FUSION DEGRADATON PROTEIN 1"/>
    <property type="match status" value="1"/>
</dbReference>
<comment type="similarity">
    <text evidence="1">Belongs to the UFD1 family.</text>
</comment>
<feature type="compositionally biased region" description="Polar residues" evidence="3">
    <location>
        <begin position="288"/>
        <end position="302"/>
    </location>
</feature>